<comment type="caution">
    <text evidence="5">The sequence shown here is derived from an EMBL/GenBank/DDBJ whole genome shotgun (WGS) entry which is preliminary data.</text>
</comment>
<dbReference type="Pfam" id="PF00106">
    <property type="entry name" value="adh_short"/>
    <property type="match status" value="1"/>
</dbReference>
<organism evidence="5 6">
    <name type="scientific">Coilia grayii</name>
    <name type="common">Gray's grenadier anchovy</name>
    <dbReference type="NCBI Taxonomy" id="363190"/>
    <lineage>
        <taxon>Eukaryota</taxon>
        <taxon>Metazoa</taxon>
        <taxon>Chordata</taxon>
        <taxon>Craniata</taxon>
        <taxon>Vertebrata</taxon>
        <taxon>Euteleostomi</taxon>
        <taxon>Actinopterygii</taxon>
        <taxon>Neopterygii</taxon>
        <taxon>Teleostei</taxon>
        <taxon>Clupei</taxon>
        <taxon>Clupeiformes</taxon>
        <taxon>Clupeoidei</taxon>
        <taxon>Engraulidae</taxon>
        <taxon>Coilinae</taxon>
        <taxon>Coilia</taxon>
    </lineage>
</organism>
<dbReference type="InterPro" id="IPR036291">
    <property type="entry name" value="NAD(P)-bd_dom_sf"/>
</dbReference>
<comment type="similarity">
    <text evidence="1 3">Belongs to the short-chain dehydrogenases/reductases (SDR) family.</text>
</comment>
<keyword evidence="2" id="KW-0560">Oxidoreductase</keyword>
<keyword evidence="4" id="KW-0472">Membrane</keyword>
<dbReference type="Gene3D" id="3.40.50.720">
    <property type="entry name" value="NAD(P)-binding Rossmann-like Domain"/>
    <property type="match status" value="1"/>
</dbReference>
<reference evidence="5 6" key="1">
    <citation type="submission" date="2024-09" db="EMBL/GenBank/DDBJ databases">
        <title>A chromosome-level genome assembly of Gray's grenadier anchovy, Coilia grayii.</title>
        <authorList>
            <person name="Fu Z."/>
        </authorList>
    </citation>
    <scope>NUCLEOTIDE SEQUENCE [LARGE SCALE GENOMIC DNA]</scope>
    <source>
        <strain evidence="5">G4</strain>
        <tissue evidence="5">Muscle</tissue>
    </source>
</reference>
<protein>
    <recommendedName>
        <fullName evidence="7">Dehydrogenase/reductase (SDR family) member 13a, duplicate 3</fullName>
    </recommendedName>
</protein>
<evidence type="ECO:0008006" key="7">
    <source>
        <dbReference type="Google" id="ProtNLM"/>
    </source>
</evidence>
<evidence type="ECO:0000256" key="1">
    <source>
        <dbReference type="ARBA" id="ARBA00006484"/>
    </source>
</evidence>
<evidence type="ECO:0000313" key="6">
    <source>
        <dbReference type="Proteomes" id="UP001591681"/>
    </source>
</evidence>
<dbReference type="SUPFAM" id="SSF51735">
    <property type="entry name" value="NAD(P)-binding Rossmann-fold domains"/>
    <property type="match status" value="1"/>
</dbReference>
<dbReference type="PRINTS" id="PR00081">
    <property type="entry name" value="GDHRDH"/>
</dbReference>
<gene>
    <name evidence="5" type="ORF">ACEWY4_008320</name>
</gene>
<keyword evidence="4" id="KW-0812">Transmembrane</keyword>
<proteinExistence type="inferred from homology"/>
<dbReference type="EMBL" id="JBHFQA010000007">
    <property type="protein sequence ID" value="KAL2096172.1"/>
    <property type="molecule type" value="Genomic_DNA"/>
</dbReference>
<evidence type="ECO:0000256" key="4">
    <source>
        <dbReference type="SAM" id="Phobius"/>
    </source>
</evidence>
<feature type="transmembrane region" description="Helical" evidence="4">
    <location>
        <begin position="6"/>
        <end position="24"/>
    </location>
</feature>
<dbReference type="PANTHER" id="PTHR43157">
    <property type="entry name" value="PHOSPHATIDYLINOSITOL-GLYCAN BIOSYNTHESIS CLASS F PROTEIN-RELATED"/>
    <property type="match status" value="1"/>
</dbReference>
<keyword evidence="6" id="KW-1185">Reference proteome</keyword>
<keyword evidence="4" id="KW-1133">Transmembrane helix</keyword>
<dbReference type="AlphaFoldDB" id="A0ABD1KAL0"/>
<accession>A0ABD1KAL0</accession>
<dbReference type="Proteomes" id="UP001591681">
    <property type="component" value="Unassembled WGS sequence"/>
</dbReference>
<evidence type="ECO:0000313" key="5">
    <source>
        <dbReference type="EMBL" id="KAL2096172.1"/>
    </source>
</evidence>
<name>A0ABD1KAL0_9TELE</name>
<evidence type="ECO:0000256" key="3">
    <source>
        <dbReference type="RuleBase" id="RU000363"/>
    </source>
</evidence>
<dbReference type="PRINTS" id="PR00080">
    <property type="entry name" value="SDRFAMILY"/>
</dbReference>
<dbReference type="GO" id="GO:0016491">
    <property type="term" value="F:oxidoreductase activity"/>
    <property type="evidence" value="ECO:0007669"/>
    <property type="project" value="UniProtKB-KW"/>
</dbReference>
<evidence type="ECO:0000256" key="2">
    <source>
        <dbReference type="ARBA" id="ARBA00023002"/>
    </source>
</evidence>
<sequence length="319" mass="34671">MMSVFLTALSGGVILYLLVYYTMFKGSRCRSSAVLNGKTAIVTGSNTGIGKATAMDLAKRGARVILACRNKQKAEAAAYDIRRESGNNEVLCMQLDLASLKSVRSFAETFLKTEPRLDLLINNAGVMGTGQTEDGFGLAFGVNHLGHFLLTCLLLERLKQGGRSRVVNVSALLHRLGTVDFAALGAHKDLVTGQSSWHGVMAYCHSKLCNVLFTRELANRLEGTSVTCYSLHPGVIATELCRNMSWWQRMLVAPFSKLLFLDPEAGAQTTLHCALQEGLEPLSGRYFSSCSLRAVGAKARDDGLAKKLWEVSERLCGLS</sequence>
<dbReference type="PANTHER" id="PTHR43157:SF50">
    <property type="entry name" value="DEHYDROGENASE_REDUCTASE (SDR FAMILY) MEMBER 13A, DUPLICATE 3"/>
    <property type="match status" value="1"/>
</dbReference>
<dbReference type="InterPro" id="IPR002347">
    <property type="entry name" value="SDR_fam"/>
</dbReference>